<dbReference type="GO" id="GO:1990811">
    <property type="term" value="C:MWP complex"/>
    <property type="evidence" value="ECO:0007669"/>
    <property type="project" value="TreeGrafter"/>
</dbReference>
<dbReference type="AlphaFoldDB" id="A0A2R6P1R8"/>
<dbReference type="PANTHER" id="PTHR16220">
    <property type="entry name" value="WD REPEAT PROTEIN 8-RELATED"/>
    <property type="match status" value="1"/>
</dbReference>
<proteinExistence type="predicted"/>
<protein>
    <recommendedName>
        <fullName evidence="4">WD repeat-containing protein 8</fullName>
    </recommendedName>
</protein>
<dbReference type="Proteomes" id="UP000186601">
    <property type="component" value="Unassembled WGS sequence"/>
</dbReference>
<gene>
    <name evidence="2" type="ORF">PHLCEN_2v5911</name>
</gene>
<dbReference type="GO" id="GO:0005815">
    <property type="term" value="C:microtubule organizing center"/>
    <property type="evidence" value="ECO:0007669"/>
    <property type="project" value="TreeGrafter"/>
</dbReference>
<dbReference type="STRING" id="98765.A0A2R6P1R8"/>
<dbReference type="InterPro" id="IPR015943">
    <property type="entry name" value="WD40/YVTN_repeat-like_dom_sf"/>
</dbReference>
<dbReference type="Pfam" id="PF00400">
    <property type="entry name" value="WD40"/>
    <property type="match status" value="1"/>
</dbReference>
<feature type="compositionally biased region" description="Low complexity" evidence="1">
    <location>
        <begin position="64"/>
        <end position="77"/>
    </location>
</feature>
<dbReference type="Gene3D" id="2.130.10.10">
    <property type="entry name" value="YVTN repeat-like/Quinoprotein amine dehydrogenase"/>
    <property type="match status" value="2"/>
</dbReference>
<sequence length="499" mass="54851">MDFTEIYKQTAGLVSFSPGAHFILTAVQDRLVIRRADSFQINRTWQVASTPDTQLGKGDTRANAPSKPTANTSSTAPSTSWITHAAWSCDSEFVLAACAKSGTVNVFKLRDEAWNARVEAGAEGLAKAEWAPDGRSILCFSEWGLRVTVWSLITGTATHIQYPLHPDKGYAFRADGRYFVLAERHKSKDSLGVYDALESYRMVRHFPLPTSSLASLSLSPTGNHTAVWEGPLEYKLFILNLAGDLLGTFSPDPDRGFGIRAVTWHPSGAFLAVAGWDDKIYILESLTWGPVVVLDLQSRIPAGVTVWREPSDWVESTQGRGFLSYERPHTPYTLSIIRPDLSKPYPKSGAIQLAFNIDGTLLLARFESSPNAVHLFSFPSPAKLNEEPGDTLTPRLKTVLLHSKPVVSAQWNPVRKGSLAISCGSGGMYMWSDEWVGENGGNNESEEVAECIGIPARQFEARDIKWAPDGKGLVLLDKDTFCCAFEVEDENMQAEGDHP</sequence>
<dbReference type="GO" id="GO:1990810">
    <property type="term" value="P:microtubule anchoring at mitotic spindle pole body"/>
    <property type="evidence" value="ECO:0007669"/>
    <property type="project" value="TreeGrafter"/>
</dbReference>
<dbReference type="EMBL" id="MLYV02000566">
    <property type="protein sequence ID" value="PSR83107.1"/>
    <property type="molecule type" value="Genomic_DNA"/>
</dbReference>
<evidence type="ECO:0008006" key="4">
    <source>
        <dbReference type="Google" id="ProtNLM"/>
    </source>
</evidence>
<dbReference type="OrthoDB" id="308690at2759"/>
<dbReference type="SUPFAM" id="SSF82171">
    <property type="entry name" value="DPP6 N-terminal domain-like"/>
    <property type="match status" value="1"/>
</dbReference>
<evidence type="ECO:0000313" key="3">
    <source>
        <dbReference type="Proteomes" id="UP000186601"/>
    </source>
</evidence>
<dbReference type="InterPro" id="IPR052778">
    <property type="entry name" value="Centrosome-WD_assoc"/>
</dbReference>
<evidence type="ECO:0000313" key="2">
    <source>
        <dbReference type="EMBL" id="PSR83107.1"/>
    </source>
</evidence>
<accession>A0A2R6P1R8</accession>
<feature type="region of interest" description="Disordered" evidence="1">
    <location>
        <begin position="50"/>
        <end position="77"/>
    </location>
</feature>
<keyword evidence="3" id="KW-1185">Reference proteome</keyword>
<dbReference type="PANTHER" id="PTHR16220:SF0">
    <property type="entry name" value="WD REPEAT-CONTAINING PROTEIN WRAP73"/>
    <property type="match status" value="1"/>
</dbReference>
<name>A0A2R6P1R8_9APHY</name>
<reference evidence="2 3" key="1">
    <citation type="submission" date="2018-02" db="EMBL/GenBank/DDBJ databases">
        <title>Genome sequence of the basidiomycete white-rot fungus Phlebia centrifuga.</title>
        <authorList>
            <person name="Granchi Z."/>
            <person name="Peng M."/>
            <person name="de Vries R.P."/>
            <person name="Hilden K."/>
            <person name="Makela M.R."/>
            <person name="Grigoriev I."/>
            <person name="Riley R."/>
        </authorList>
    </citation>
    <scope>NUCLEOTIDE SEQUENCE [LARGE SCALE GENOMIC DNA]</scope>
    <source>
        <strain evidence="2 3">FBCC195</strain>
    </source>
</reference>
<organism evidence="2 3">
    <name type="scientific">Hermanssonia centrifuga</name>
    <dbReference type="NCBI Taxonomy" id="98765"/>
    <lineage>
        <taxon>Eukaryota</taxon>
        <taxon>Fungi</taxon>
        <taxon>Dikarya</taxon>
        <taxon>Basidiomycota</taxon>
        <taxon>Agaricomycotina</taxon>
        <taxon>Agaricomycetes</taxon>
        <taxon>Polyporales</taxon>
        <taxon>Meruliaceae</taxon>
        <taxon>Hermanssonia</taxon>
    </lineage>
</organism>
<evidence type="ECO:0000256" key="1">
    <source>
        <dbReference type="SAM" id="MobiDB-lite"/>
    </source>
</evidence>
<dbReference type="SMART" id="SM00320">
    <property type="entry name" value="WD40"/>
    <property type="match status" value="3"/>
</dbReference>
<dbReference type="InterPro" id="IPR001680">
    <property type="entry name" value="WD40_rpt"/>
</dbReference>
<comment type="caution">
    <text evidence="2">The sequence shown here is derived from an EMBL/GenBank/DDBJ whole genome shotgun (WGS) entry which is preliminary data.</text>
</comment>